<evidence type="ECO:0000256" key="1">
    <source>
        <dbReference type="ARBA" id="ARBA00006846"/>
    </source>
</evidence>
<dbReference type="PANTHER" id="PTHR23428">
    <property type="entry name" value="HISTONE H2B"/>
    <property type="match status" value="1"/>
</dbReference>
<dbReference type="GO" id="GO:0030527">
    <property type="term" value="F:structural constituent of chromatin"/>
    <property type="evidence" value="ECO:0007669"/>
    <property type="project" value="InterPro"/>
</dbReference>
<evidence type="ECO:0000313" key="3">
    <source>
        <dbReference type="Proteomes" id="UP000095283"/>
    </source>
</evidence>
<dbReference type="WBParaSite" id="Hba_03980">
    <property type="protein sequence ID" value="Hba_03980"/>
    <property type="gene ID" value="Hba_03980"/>
</dbReference>
<comment type="similarity">
    <text evidence="1">Belongs to the histone H2B family.</text>
</comment>
<dbReference type="InterPro" id="IPR009072">
    <property type="entry name" value="Histone-fold"/>
</dbReference>
<evidence type="ECO:0000313" key="4">
    <source>
        <dbReference type="WBParaSite" id="Hba_03980"/>
    </source>
</evidence>
<dbReference type="AlphaFoldDB" id="A0A1I7WGC2"/>
<protein>
    <submittedName>
        <fullName evidence="4">Piezo_RRas_bdg domain-containing protein</fullName>
    </submittedName>
</protein>
<keyword evidence="3" id="KW-1185">Reference proteome</keyword>
<evidence type="ECO:0000256" key="2">
    <source>
        <dbReference type="SAM" id="Phobius"/>
    </source>
</evidence>
<sequence length="420" mass="49628">MLVYFQTSCELDSRYDGLLHGYSGAYHMVYYLLIAEICIYLDDRWTSISFGLISVRISAYYLVEKTFLQFILPGVIHTKKKRRHARYDGPSVPSLSTTLWASSVFQWNQLWSSWAFLSNEQYYVLDNLVCEGVLRPASENPRYRLFNPNCHHFFLIGKLYRIFVKNQLSILLQKIIAKSQKVSRAEKKKKQQQRKESYSVYTCLVLKHVHPDFDVSSKTMYIANSLVNDVFEQVNSLKLWIILMCVQFRILLFVLKHGEKIQSAERLFLVSGSFLEQPNDTKNEQASEVGWYPIAYIFDLLGPVYIEVGFEIFLVLKMDMNVAEFLEINGFLRRSYRDTIRKYISCEFHLGSDLYDFFYQRHFNADATVGSMKDLGIIYTRNSALRTSDFNANFVYLLRVFFSFFIFHPHFKYFLFRRQY</sequence>
<keyword evidence="2" id="KW-0472">Membrane</keyword>
<dbReference type="Proteomes" id="UP000095283">
    <property type="component" value="Unplaced"/>
</dbReference>
<keyword evidence="2" id="KW-1133">Transmembrane helix</keyword>
<feature type="transmembrane region" description="Helical" evidence="2">
    <location>
        <begin position="390"/>
        <end position="411"/>
    </location>
</feature>
<dbReference type="GO" id="GO:0000786">
    <property type="term" value="C:nucleosome"/>
    <property type="evidence" value="ECO:0007669"/>
    <property type="project" value="InterPro"/>
</dbReference>
<dbReference type="SMART" id="SM00427">
    <property type="entry name" value="H2B"/>
    <property type="match status" value="1"/>
</dbReference>
<dbReference type="PRINTS" id="PR00621">
    <property type="entry name" value="HISTONEH2B"/>
</dbReference>
<organism evidence="3 4">
    <name type="scientific">Heterorhabditis bacteriophora</name>
    <name type="common">Entomopathogenic nematode worm</name>
    <dbReference type="NCBI Taxonomy" id="37862"/>
    <lineage>
        <taxon>Eukaryota</taxon>
        <taxon>Metazoa</taxon>
        <taxon>Ecdysozoa</taxon>
        <taxon>Nematoda</taxon>
        <taxon>Chromadorea</taxon>
        <taxon>Rhabditida</taxon>
        <taxon>Rhabditina</taxon>
        <taxon>Rhabditomorpha</taxon>
        <taxon>Strongyloidea</taxon>
        <taxon>Heterorhabditidae</taxon>
        <taxon>Heterorhabditis</taxon>
    </lineage>
</organism>
<dbReference type="SUPFAM" id="SSF47113">
    <property type="entry name" value="Histone-fold"/>
    <property type="match status" value="1"/>
</dbReference>
<proteinExistence type="inferred from homology"/>
<reference evidence="4" key="1">
    <citation type="submission" date="2016-11" db="UniProtKB">
        <authorList>
            <consortium name="WormBaseParasite"/>
        </authorList>
    </citation>
    <scope>IDENTIFICATION</scope>
</reference>
<dbReference type="Gene3D" id="1.10.20.10">
    <property type="entry name" value="Histone, subunit A"/>
    <property type="match status" value="1"/>
</dbReference>
<dbReference type="GO" id="GO:0046982">
    <property type="term" value="F:protein heterodimerization activity"/>
    <property type="evidence" value="ECO:0007669"/>
    <property type="project" value="InterPro"/>
</dbReference>
<accession>A0A1I7WGC2</accession>
<name>A0A1I7WGC2_HETBA</name>
<dbReference type="InterPro" id="IPR000558">
    <property type="entry name" value="Histone_H2B"/>
</dbReference>
<keyword evidence="2" id="KW-0812">Transmembrane</keyword>
<dbReference type="GO" id="GO:0003677">
    <property type="term" value="F:DNA binding"/>
    <property type="evidence" value="ECO:0007669"/>
    <property type="project" value="InterPro"/>
</dbReference>